<dbReference type="EMBL" id="BAABLF010000007">
    <property type="protein sequence ID" value="GAA5189969.1"/>
    <property type="molecule type" value="Genomic_DNA"/>
</dbReference>
<name>A0ABP9S0Y3_9GAMM</name>
<evidence type="ECO:0000256" key="1">
    <source>
        <dbReference type="SAM" id="MobiDB-lite"/>
    </source>
</evidence>
<dbReference type="PANTHER" id="PTHR14140">
    <property type="entry name" value="E3 UBIQUITIN-PROTEIN LIGASE UHRF-RELATED"/>
    <property type="match status" value="1"/>
</dbReference>
<feature type="region of interest" description="Disordered" evidence="1">
    <location>
        <begin position="68"/>
        <end position="94"/>
    </location>
</feature>
<feature type="compositionally biased region" description="Basic and acidic residues" evidence="1">
    <location>
        <begin position="75"/>
        <end position="86"/>
    </location>
</feature>
<dbReference type="InterPro" id="IPR045134">
    <property type="entry name" value="UHRF1/2-like"/>
</dbReference>
<sequence length="293" mass="32636">MARPITFGEIEGIEEGHWFADRKEMMPSCFHRNSGWGVDGNGKEGAAAIALSGGYEDDEDHGDEIIYTGAGGNDPDTKRQVKDQSWEHPSNAGLLTSWDQGLPVRVARGHNHKSSSSPEKGYSYAGLYCVVDAWEELGKSGFKICRFRLIYCGSNSDRKTPEKTEIAGSPATPERREGTVMRIVRDTEISLEIKRLYKNHCQVCCIAIPTKTGSYSEGAHIRPLGRPHNGDDSKDNLLCLCPNHHVMLDRGSFSIDDDFSLLGPISGKLRVNPHHDINEDNLKYHRQIHGYEK</sequence>
<dbReference type="Gene3D" id="2.30.280.10">
    <property type="entry name" value="SRA-YDG"/>
    <property type="match status" value="1"/>
</dbReference>
<protein>
    <submittedName>
        <fullName evidence="3">HNH endonuclease</fullName>
    </submittedName>
</protein>
<dbReference type="Pfam" id="PF02182">
    <property type="entry name" value="SAD_SRA"/>
    <property type="match status" value="1"/>
</dbReference>
<keyword evidence="3" id="KW-0378">Hydrolase</keyword>
<dbReference type="RefSeq" id="WP_345316291.1">
    <property type="nucleotide sequence ID" value="NZ_BAABLF010000007.1"/>
</dbReference>
<proteinExistence type="predicted"/>
<keyword evidence="4" id="KW-1185">Reference proteome</keyword>
<evidence type="ECO:0000313" key="4">
    <source>
        <dbReference type="Proteomes" id="UP001501600"/>
    </source>
</evidence>
<dbReference type="Pfam" id="PF13391">
    <property type="entry name" value="HNH_2"/>
    <property type="match status" value="1"/>
</dbReference>
<dbReference type="Proteomes" id="UP001501600">
    <property type="component" value="Unassembled WGS sequence"/>
</dbReference>
<evidence type="ECO:0000259" key="2">
    <source>
        <dbReference type="PROSITE" id="PS51015"/>
    </source>
</evidence>
<feature type="domain" description="YDG" evidence="2">
    <location>
        <begin position="8"/>
        <end position="151"/>
    </location>
</feature>
<keyword evidence="3" id="KW-0255">Endonuclease</keyword>
<dbReference type="InterPro" id="IPR015947">
    <property type="entry name" value="PUA-like_sf"/>
</dbReference>
<reference evidence="4" key="1">
    <citation type="journal article" date="2019" name="Int. J. Syst. Evol. Microbiol.">
        <title>The Global Catalogue of Microorganisms (GCM) 10K type strain sequencing project: providing services to taxonomists for standard genome sequencing and annotation.</title>
        <authorList>
            <consortium name="The Broad Institute Genomics Platform"/>
            <consortium name="The Broad Institute Genome Sequencing Center for Infectious Disease"/>
            <person name="Wu L."/>
            <person name="Ma J."/>
        </authorList>
    </citation>
    <scope>NUCLEOTIDE SEQUENCE [LARGE SCALE GENOMIC DNA]</scope>
    <source>
        <strain evidence="4">JCM 18720</strain>
    </source>
</reference>
<dbReference type="PANTHER" id="PTHR14140:SF27">
    <property type="entry name" value="OS04G0289800 PROTEIN"/>
    <property type="match status" value="1"/>
</dbReference>
<dbReference type="SMART" id="SM00466">
    <property type="entry name" value="SRA"/>
    <property type="match status" value="1"/>
</dbReference>
<dbReference type="PROSITE" id="PS51015">
    <property type="entry name" value="YDG"/>
    <property type="match status" value="1"/>
</dbReference>
<dbReference type="InterPro" id="IPR036987">
    <property type="entry name" value="SRA-YDG_sf"/>
</dbReference>
<accession>A0ABP9S0Y3</accession>
<dbReference type="SUPFAM" id="SSF88697">
    <property type="entry name" value="PUA domain-like"/>
    <property type="match status" value="1"/>
</dbReference>
<organism evidence="3 4">
    <name type="scientific">Ferrimonas gelatinilytica</name>
    <dbReference type="NCBI Taxonomy" id="1255257"/>
    <lineage>
        <taxon>Bacteria</taxon>
        <taxon>Pseudomonadati</taxon>
        <taxon>Pseudomonadota</taxon>
        <taxon>Gammaproteobacteria</taxon>
        <taxon>Alteromonadales</taxon>
        <taxon>Ferrimonadaceae</taxon>
        <taxon>Ferrimonas</taxon>
    </lineage>
</organism>
<dbReference type="GO" id="GO:0004519">
    <property type="term" value="F:endonuclease activity"/>
    <property type="evidence" value="ECO:0007669"/>
    <property type="project" value="UniProtKB-KW"/>
</dbReference>
<gene>
    <name evidence="3" type="ORF">GCM10025772_13570</name>
</gene>
<evidence type="ECO:0000313" key="3">
    <source>
        <dbReference type="EMBL" id="GAA5189969.1"/>
    </source>
</evidence>
<dbReference type="InterPro" id="IPR003615">
    <property type="entry name" value="HNH_nuc"/>
</dbReference>
<comment type="caution">
    <text evidence="3">The sequence shown here is derived from an EMBL/GenBank/DDBJ whole genome shotgun (WGS) entry which is preliminary data.</text>
</comment>
<dbReference type="InterPro" id="IPR003105">
    <property type="entry name" value="SRA_YDG"/>
</dbReference>
<dbReference type="CDD" id="cd00085">
    <property type="entry name" value="HNHc"/>
    <property type="match status" value="1"/>
</dbReference>
<keyword evidence="3" id="KW-0540">Nuclease</keyword>